<dbReference type="HOGENOM" id="CLU_028916_0_0_2"/>
<dbReference type="NCBIfam" id="TIGR02460">
    <property type="entry name" value="osmo_MPGsynth"/>
    <property type="match status" value="1"/>
</dbReference>
<dbReference type="GO" id="GO:0051479">
    <property type="term" value="P:mannosylglycerate biosynthetic process"/>
    <property type="evidence" value="ECO:0007669"/>
    <property type="project" value="InterPro"/>
</dbReference>
<dbReference type="EMBL" id="CP006019">
    <property type="protein sequence ID" value="AIF68727.1"/>
    <property type="molecule type" value="Genomic_DNA"/>
</dbReference>
<evidence type="ECO:0000313" key="2">
    <source>
        <dbReference type="EMBL" id="AIF68727.1"/>
    </source>
</evidence>
<keyword evidence="2" id="KW-0808">Transferase</keyword>
<evidence type="ECO:0000313" key="3">
    <source>
        <dbReference type="Proteomes" id="UP000027981"/>
    </source>
</evidence>
<dbReference type="OrthoDB" id="9468at2157"/>
<dbReference type="Gene3D" id="3.90.550.10">
    <property type="entry name" value="Spore Coat Polysaccharide Biosynthesis Protein SpsA, Chain A"/>
    <property type="match status" value="1"/>
</dbReference>
<dbReference type="Pfam" id="PF09488">
    <property type="entry name" value="Osmo_MPGsynth"/>
    <property type="match status" value="1"/>
</dbReference>
<keyword evidence="3" id="KW-1185">Reference proteome</keyword>
<dbReference type="RefSeq" id="WP_048164255.1">
    <property type="nucleotide sequence ID" value="NZ_CP006019.1"/>
</dbReference>
<dbReference type="STRING" id="1343739.PAP_01435"/>
<dbReference type="eggNOG" id="arCOG04158">
    <property type="taxonomic scope" value="Archaea"/>
</dbReference>
<dbReference type="KEGG" id="ppac:PAP_01435"/>
<dbReference type="GeneID" id="24841420"/>
<keyword evidence="2" id="KW-0328">Glycosyltransferase</keyword>
<dbReference type="InterPro" id="IPR029044">
    <property type="entry name" value="Nucleotide-diphossugar_trans"/>
</dbReference>
<dbReference type="InterPro" id="IPR012812">
    <property type="entry name" value="Osmo_MPG_synth"/>
</dbReference>
<dbReference type="AlphaFoldDB" id="A0A075LS13"/>
<dbReference type="GO" id="GO:0050504">
    <property type="term" value="F:mannosyl-3-phosphoglycerate synthase activity"/>
    <property type="evidence" value="ECO:0007669"/>
    <property type="project" value="UniProtKB-UniRule"/>
</dbReference>
<accession>A0A075LS13</accession>
<name>A0A075LS13_9EURY</name>
<organism evidence="2 3">
    <name type="scientific">Palaeococcus pacificus DY20341</name>
    <dbReference type="NCBI Taxonomy" id="1343739"/>
    <lineage>
        <taxon>Archaea</taxon>
        <taxon>Methanobacteriati</taxon>
        <taxon>Methanobacteriota</taxon>
        <taxon>Thermococci</taxon>
        <taxon>Thermococcales</taxon>
        <taxon>Thermococcaceae</taxon>
        <taxon>Palaeococcus</taxon>
    </lineage>
</organism>
<dbReference type="EC" id="2.4.1.217" evidence="1"/>
<sequence length="394" mass="44902">MLLEAPVYKELFGAVEIYEVQKVIKLDTQTKDVGSFTVKNVPREDIYRILEDIAIVVPMKNEKLQLVDGVLKAIPHQCPIILVSNSKREGPNLFKQEVDLVKHFYNLTHSKIIMVHQKDGGVAKAFQELGYTDILNKDGFVRSGKGEGMLVGILLAKAIGAKYVGFVDADNYIPGAVNEYIKDYAAGFLMSETDYSMVRLSWRHKPKVGKRGLYFRKWGRVSEITNRYMNYLIGEGTNFETNIVVTGNAGEHAMTIKLAEIMPFSTGYSIEPFELVYLFERFGAWENVEEYKEVYDQGVEIFQIETLNPHLHEEKGREHIADMILSSLGTIYHSKLASNRLKTRILEDLKLHGILNEGEEPPKPLTMSPIKDIDVEKWMEVVEDNSETLLKFEM</sequence>
<gene>
    <name evidence="2" type="ORF">PAP_01435</name>
</gene>
<dbReference type="GO" id="GO:0005737">
    <property type="term" value="C:cytoplasm"/>
    <property type="evidence" value="ECO:0007669"/>
    <property type="project" value="InterPro"/>
</dbReference>
<proteinExistence type="predicted"/>
<reference evidence="3" key="1">
    <citation type="submission" date="2013-06" db="EMBL/GenBank/DDBJ databases">
        <title>Complete Genome Sequence of Hyperthermophilic Palaeococcus pacificus DY20341T, Isolated from a Deep-Sea Hydrothermal Sediments.</title>
        <authorList>
            <person name="Zeng X."/>
            <person name="Shao Z."/>
        </authorList>
    </citation>
    <scope>NUCLEOTIDE SEQUENCE [LARGE SCALE GENOMIC DNA]</scope>
    <source>
        <strain evidence="3">DY20341</strain>
    </source>
</reference>
<protein>
    <recommendedName>
        <fullName evidence="1">Mannosyl-3-phosphoglycerate synthase</fullName>
        <ecNumber evidence="1">2.4.1.217</ecNumber>
    </recommendedName>
</protein>
<dbReference type="SUPFAM" id="SSF53448">
    <property type="entry name" value="Nucleotide-diphospho-sugar transferases"/>
    <property type="match status" value="1"/>
</dbReference>
<evidence type="ECO:0000256" key="1">
    <source>
        <dbReference type="NCBIfam" id="TIGR02460"/>
    </source>
</evidence>
<reference evidence="2 3" key="2">
    <citation type="journal article" date="2015" name="Genome Announc.">
        <title>Complete Genome Sequence of Hyperthermophilic Piezophilic Archaeon Palaeococcus pacificus DY20341T, Isolated from Deep-Sea Hydrothermal Sediments.</title>
        <authorList>
            <person name="Zeng X."/>
            <person name="Jebbar M."/>
            <person name="Shao Z."/>
        </authorList>
    </citation>
    <scope>NUCLEOTIDE SEQUENCE [LARGE SCALE GENOMIC DNA]</scope>
    <source>
        <strain evidence="2 3">DY20341</strain>
    </source>
</reference>
<dbReference type="Proteomes" id="UP000027981">
    <property type="component" value="Chromosome"/>
</dbReference>